<keyword evidence="7 10" id="KW-0472">Membrane</keyword>
<evidence type="ECO:0000256" key="6">
    <source>
        <dbReference type="ARBA" id="ARBA00023098"/>
    </source>
</evidence>
<keyword evidence="3 11" id="KW-0808">Transferase</keyword>
<accession>A0A645HSE4</accession>
<dbReference type="GO" id="GO:0008654">
    <property type="term" value="P:phospholipid biosynthetic process"/>
    <property type="evidence" value="ECO:0007669"/>
    <property type="project" value="UniProtKB-KW"/>
</dbReference>
<evidence type="ECO:0000256" key="4">
    <source>
        <dbReference type="ARBA" id="ARBA00022692"/>
    </source>
</evidence>
<dbReference type="EMBL" id="VSSQ01097998">
    <property type="protein sequence ID" value="MPN41139.1"/>
    <property type="molecule type" value="Genomic_DNA"/>
</dbReference>
<dbReference type="Pfam" id="PF02660">
    <property type="entry name" value="G3P_acyltransf"/>
    <property type="match status" value="1"/>
</dbReference>
<name>A0A645HSE4_9ZZZZ</name>
<keyword evidence="2" id="KW-0444">Lipid biosynthesis</keyword>
<evidence type="ECO:0000256" key="3">
    <source>
        <dbReference type="ARBA" id="ARBA00022679"/>
    </source>
</evidence>
<evidence type="ECO:0000313" key="11">
    <source>
        <dbReference type="EMBL" id="MPN41139.1"/>
    </source>
</evidence>
<evidence type="ECO:0000256" key="2">
    <source>
        <dbReference type="ARBA" id="ARBA00022516"/>
    </source>
</evidence>
<evidence type="ECO:0000256" key="9">
    <source>
        <dbReference type="ARBA" id="ARBA00023264"/>
    </source>
</evidence>
<evidence type="ECO:0000256" key="1">
    <source>
        <dbReference type="ARBA" id="ARBA00022475"/>
    </source>
</evidence>
<protein>
    <submittedName>
        <fullName evidence="11">Glycerol-3-phosphate acyltransferase</fullName>
        <ecNumber evidence="11">2.3.1.15</ecNumber>
    </submittedName>
</protein>
<dbReference type="SMART" id="SM01207">
    <property type="entry name" value="G3P_acyltransf"/>
    <property type="match status" value="1"/>
</dbReference>
<dbReference type="AlphaFoldDB" id="A0A645HSE4"/>
<comment type="caution">
    <text evidence="11">The sequence shown here is derived from an EMBL/GenBank/DDBJ whole genome shotgun (WGS) entry which is preliminary data.</text>
</comment>
<gene>
    <name evidence="11" type="primary">plsY_42</name>
    <name evidence="11" type="ORF">SDC9_188681</name>
</gene>
<keyword evidence="1" id="KW-1003">Cell membrane</keyword>
<dbReference type="GO" id="GO:0005886">
    <property type="term" value="C:plasma membrane"/>
    <property type="evidence" value="ECO:0007669"/>
    <property type="project" value="InterPro"/>
</dbReference>
<sequence>MIAQLLIWSFTGYLLGSIPFSLIVGQLFCKKDIRTYGDGNPGAYNAWHTRLASRVARNCSGCWQRNSTHLFCPRIQRFTQLGVADCSTLAHPWTYLTPIFAFSWRQGSGHHPGSMVWADGSLRNCCLCCVCFPGLAGSARPCLVRDQRHAWHCCLPASHPFSCLAR</sequence>
<keyword evidence="4 10" id="KW-0812">Transmembrane</keyword>
<evidence type="ECO:0000256" key="8">
    <source>
        <dbReference type="ARBA" id="ARBA00023209"/>
    </source>
</evidence>
<dbReference type="GO" id="GO:0004366">
    <property type="term" value="F:glycerol-3-phosphate O-acyltransferase activity"/>
    <property type="evidence" value="ECO:0007669"/>
    <property type="project" value="UniProtKB-EC"/>
</dbReference>
<dbReference type="EC" id="2.3.1.15" evidence="11"/>
<evidence type="ECO:0000256" key="10">
    <source>
        <dbReference type="SAM" id="Phobius"/>
    </source>
</evidence>
<feature type="transmembrane region" description="Helical" evidence="10">
    <location>
        <begin position="6"/>
        <end position="29"/>
    </location>
</feature>
<dbReference type="GO" id="GO:0043772">
    <property type="term" value="F:acyl-phosphate glycerol-3-phosphate acyltransferase activity"/>
    <property type="evidence" value="ECO:0007669"/>
    <property type="project" value="InterPro"/>
</dbReference>
<proteinExistence type="predicted"/>
<reference evidence="11" key="1">
    <citation type="submission" date="2019-08" db="EMBL/GenBank/DDBJ databases">
        <authorList>
            <person name="Kucharzyk K."/>
            <person name="Murdoch R.W."/>
            <person name="Higgins S."/>
            <person name="Loffler F."/>
        </authorList>
    </citation>
    <scope>NUCLEOTIDE SEQUENCE</scope>
</reference>
<keyword evidence="8" id="KW-0594">Phospholipid biosynthesis</keyword>
<keyword evidence="9" id="KW-1208">Phospholipid metabolism</keyword>
<organism evidence="11">
    <name type="scientific">bioreactor metagenome</name>
    <dbReference type="NCBI Taxonomy" id="1076179"/>
    <lineage>
        <taxon>unclassified sequences</taxon>
        <taxon>metagenomes</taxon>
        <taxon>ecological metagenomes</taxon>
    </lineage>
</organism>
<evidence type="ECO:0000256" key="5">
    <source>
        <dbReference type="ARBA" id="ARBA00022989"/>
    </source>
</evidence>
<keyword evidence="6" id="KW-0443">Lipid metabolism</keyword>
<dbReference type="InterPro" id="IPR003811">
    <property type="entry name" value="G3P_acylTferase_PlsY"/>
</dbReference>
<evidence type="ECO:0000256" key="7">
    <source>
        <dbReference type="ARBA" id="ARBA00023136"/>
    </source>
</evidence>
<keyword evidence="5 10" id="KW-1133">Transmembrane helix</keyword>
<keyword evidence="11" id="KW-0012">Acyltransferase</keyword>